<dbReference type="InParanoid" id="W0RT32"/>
<protein>
    <recommendedName>
        <fullName evidence="4">Adhesin domain-containing protein</fullName>
    </recommendedName>
</protein>
<dbReference type="KEGG" id="gba:J421_6097"/>
<name>W0RT32_9BACT</name>
<sequence>MPRELSAVLLGTAAALLAAGAGAQPVGPVLWARAVEPTAGFKIYNPVGTLRIVGWDRDSIVVRGRLGRGERMYHDVTARGGKLGIDERADGGDARPSDLVIYLPRRSQIAVKTASADVSGADVSGWFYSVSGTIHLVGTSTSIDAESMSGNVSLDVSAPWVHARTGDGHLLLRGAPQDADVSTIGGTLDVASQATLRGRFASVTGDIHYVGTPPSGAILEFSNHSGSVDCLLPRGAAGVFELSTVTGDIVNGYTRVRPAAQPGRGRTLRVDLGGGGGHVSVRTFKGTIRLRGP</sequence>
<evidence type="ECO:0000256" key="1">
    <source>
        <dbReference type="SAM" id="SignalP"/>
    </source>
</evidence>
<dbReference type="OrthoDB" id="3252095at2"/>
<dbReference type="HOGENOM" id="CLU_074744_2_0_0"/>
<evidence type="ECO:0008006" key="4">
    <source>
        <dbReference type="Google" id="ProtNLM"/>
    </source>
</evidence>
<proteinExistence type="predicted"/>
<accession>W0RT32</accession>
<keyword evidence="2" id="KW-0614">Plasmid</keyword>
<reference evidence="2 3" key="1">
    <citation type="journal article" date="2014" name="Genome Announc.">
        <title>Genome Sequence and Methylome of Soil Bacterium Gemmatirosa kalamazoonensis KBS708T, a Member of the Rarely Cultivated Gemmatimonadetes Phylum.</title>
        <authorList>
            <person name="Debruyn J.M."/>
            <person name="Radosevich M."/>
            <person name="Wommack K.E."/>
            <person name="Polson S.W."/>
            <person name="Hauser L.J."/>
            <person name="Fawaz M.N."/>
            <person name="Korlach J."/>
            <person name="Tsai Y.C."/>
        </authorList>
    </citation>
    <scope>NUCLEOTIDE SEQUENCE [LARGE SCALE GENOMIC DNA]</scope>
    <source>
        <strain evidence="2 3">KBS708</strain>
        <plasmid evidence="3">Plasmid 2</plasmid>
    </source>
</reference>
<organism evidence="2 3">
    <name type="scientific">Gemmatirosa kalamazoonensis</name>
    <dbReference type="NCBI Taxonomy" id="861299"/>
    <lineage>
        <taxon>Bacteria</taxon>
        <taxon>Pseudomonadati</taxon>
        <taxon>Gemmatimonadota</taxon>
        <taxon>Gemmatimonadia</taxon>
        <taxon>Gemmatimonadales</taxon>
        <taxon>Gemmatimonadaceae</taxon>
        <taxon>Gemmatirosa</taxon>
    </lineage>
</organism>
<geneLocation type="plasmid" evidence="2 3">
    <name>2</name>
</geneLocation>
<dbReference type="eggNOG" id="COG3595">
    <property type="taxonomic scope" value="Bacteria"/>
</dbReference>
<gene>
    <name evidence="2" type="ORF">J421_6097</name>
</gene>
<feature type="signal peptide" evidence="1">
    <location>
        <begin position="1"/>
        <end position="23"/>
    </location>
</feature>
<evidence type="ECO:0000313" key="2">
    <source>
        <dbReference type="EMBL" id="AHG93632.1"/>
    </source>
</evidence>
<keyword evidence="1" id="KW-0732">Signal</keyword>
<dbReference type="AlphaFoldDB" id="W0RT32"/>
<feature type="chain" id="PRO_5004794564" description="Adhesin domain-containing protein" evidence="1">
    <location>
        <begin position="24"/>
        <end position="293"/>
    </location>
</feature>
<dbReference type="EMBL" id="CP007130">
    <property type="protein sequence ID" value="AHG93632.1"/>
    <property type="molecule type" value="Genomic_DNA"/>
</dbReference>
<dbReference type="Proteomes" id="UP000019151">
    <property type="component" value="Plasmid 2"/>
</dbReference>
<keyword evidence="3" id="KW-1185">Reference proteome</keyword>
<dbReference type="RefSeq" id="WP_025414929.1">
    <property type="nucleotide sequence ID" value="NZ_CP007130.1"/>
</dbReference>
<evidence type="ECO:0000313" key="3">
    <source>
        <dbReference type="Proteomes" id="UP000019151"/>
    </source>
</evidence>